<dbReference type="InterPro" id="IPR000160">
    <property type="entry name" value="GGDEF_dom"/>
</dbReference>
<dbReference type="OrthoDB" id="9812260at2"/>
<dbReference type="SMART" id="SM00267">
    <property type="entry name" value="GGDEF"/>
    <property type="match status" value="1"/>
</dbReference>
<protein>
    <recommendedName>
        <fullName evidence="1">diguanylate cyclase</fullName>
        <ecNumber evidence="1">2.7.7.65</ecNumber>
    </recommendedName>
</protein>
<evidence type="ECO:0000313" key="6">
    <source>
        <dbReference type="EMBL" id="PZX47140.1"/>
    </source>
</evidence>
<dbReference type="SUPFAM" id="SSF55073">
    <property type="entry name" value="Nucleotide cyclase"/>
    <property type="match status" value="1"/>
</dbReference>
<dbReference type="GO" id="GO:1902201">
    <property type="term" value="P:negative regulation of bacterial-type flagellum-dependent cell motility"/>
    <property type="evidence" value="ECO:0007669"/>
    <property type="project" value="TreeGrafter"/>
</dbReference>
<organism evidence="6 7">
    <name type="scientific">Roseinatronobacter thiooxidans</name>
    <dbReference type="NCBI Taxonomy" id="121821"/>
    <lineage>
        <taxon>Bacteria</taxon>
        <taxon>Pseudomonadati</taxon>
        <taxon>Pseudomonadota</taxon>
        <taxon>Alphaproteobacteria</taxon>
        <taxon>Rhodobacterales</taxon>
        <taxon>Paracoccaceae</taxon>
        <taxon>Roseinatronobacter</taxon>
    </lineage>
</organism>
<dbReference type="EC" id="2.7.7.65" evidence="1"/>
<dbReference type="InterPro" id="IPR000700">
    <property type="entry name" value="PAS-assoc_C"/>
</dbReference>
<dbReference type="Pfam" id="PF13426">
    <property type="entry name" value="PAS_9"/>
    <property type="match status" value="1"/>
</dbReference>
<dbReference type="InterPro" id="IPR035965">
    <property type="entry name" value="PAS-like_dom_sf"/>
</dbReference>
<dbReference type="PANTHER" id="PTHR45138">
    <property type="entry name" value="REGULATORY COMPONENTS OF SENSORY TRANSDUCTION SYSTEM"/>
    <property type="match status" value="1"/>
</dbReference>
<dbReference type="PROSITE" id="PS50112">
    <property type="entry name" value="PAS"/>
    <property type="match status" value="1"/>
</dbReference>
<dbReference type="RefSeq" id="WP_071470549.1">
    <property type="nucleotide sequence ID" value="NZ_MEHT01000044.1"/>
</dbReference>
<name>A0A2W7QM39_9RHOB</name>
<evidence type="ECO:0000259" key="4">
    <source>
        <dbReference type="PROSITE" id="PS50113"/>
    </source>
</evidence>
<comment type="catalytic activity">
    <reaction evidence="2">
        <text>2 GTP = 3',3'-c-di-GMP + 2 diphosphate</text>
        <dbReference type="Rhea" id="RHEA:24898"/>
        <dbReference type="ChEBI" id="CHEBI:33019"/>
        <dbReference type="ChEBI" id="CHEBI:37565"/>
        <dbReference type="ChEBI" id="CHEBI:58805"/>
        <dbReference type="EC" id="2.7.7.65"/>
    </reaction>
</comment>
<dbReference type="Proteomes" id="UP000249364">
    <property type="component" value="Unassembled WGS sequence"/>
</dbReference>
<dbReference type="Gene3D" id="3.30.70.270">
    <property type="match status" value="1"/>
</dbReference>
<dbReference type="SUPFAM" id="SSF55781">
    <property type="entry name" value="GAF domain-like"/>
    <property type="match status" value="1"/>
</dbReference>
<dbReference type="PANTHER" id="PTHR45138:SF9">
    <property type="entry name" value="DIGUANYLATE CYCLASE DGCM-RELATED"/>
    <property type="match status" value="1"/>
</dbReference>
<evidence type="ECO:0000259" key="3">
    <source>
        <dbReference type="PROSITE" id="PS50112"/>
    </source>
</evidence>
<dbReference type="CDD" id="cd01949">
    <property type="entry name" value="GGDEF"/>
    <property type="match status" value="1"/>
</dbReference>
<evidence type="ECO:0000313" key="7">
    <source>
        <dbReference type="Proteomes" id="UP000249364"/>
    </source>
</evidence>
<dbReference type="Gene3D" id="3.30.450.20">
    <property type="entry name" value="PAS domain"/>
    <property type="match status" value="1"/>
</dbReference>
<accession>A0A2W7QM39</accession>
<dbReference type="InterPro" id="IPR050469">
    <property type="entry name" value="Diguanylate_Cyclase"/>
</dbReference>
<dbReference type="InterPro" id="IPR029787">
    <property type="entry name" value="Nucleotide_cyclase"/>
</dbReference>
<feature type="domain" description="PAS" evidence="3">
    <location>
        <begin position="11"/>
        <end position="57"/>
    </location>
</feature>
<dbReference type="PROSITE" id="PS50113">
    <property type="entry name" value="PAC"/>
    <property type="match status" value="1"/>
</dbReference>
<dbReference type="Gene3D" id="3.30.450.40">
    <property type="match status" value="1"/>
</dbReference>
<dbReference type="InterPro" id="IPR043128">
    <property type="entry name" value="Rev_trsase/Diguanyl_cyclase"/>
</dbReference>
<reference evidence="6 7" key="1">
    <citation type="submission" date="2018-06" db="EMBL/GenBank/DDBJ databases">
        <title>Genomic Encyclopedia of Archaeal and Bacterial Type Strains, Phase II (KMG-II): from individual species to whole genera.</title>
        <authorList>
            <person name="Goeker M."/>
        </authorList>
    </citation>
    <scope>NUCLEOTIDE SEQUENCE [LARGE SCALE GENOMIC DNA]</scope>
    <source>
        <strain evidence="6 7">DSM 13087</strain>
    </source>
</reference>
<dbReference type="AlphaFoldDB" id="A0A2W7QM39"/>
<dbReference type="GO" id="GO:0052621">
    <property type="term" value="F:diguanylate cyclase activity"/>
    <property type="evidence" value="ECO:0007669"/>
    <property type="project" value="UniProtKB-EC"/>
</dbReference>
<keyword evidence="7" id="KW-1185">Reference proteome</keyword>
<feature type="domain" description="GGDEF" evidence="5">
    <location>
        <begin position="346"/>
        <end position="480"/>
    </location>
</feature>
<dbReference type="InterPro" id="IPR001610">
    <property type="entry name" value="PAC"/>
</dbReference>
<dbReference type="GO" id="GO:0043709">
    <property type="term" value="P:cell adhesion involved in single-species biofilm formation"/>
    <property type="evidence" value="ECO:0007669"/>
    <property type="project" value="TreeGrafter"/>
</dbReference>
<dbReference type="STRING" id="121821.GCA_001870675_02789"/>
<dbReference type="SUPFAM" id="SSF55785">
    <property type="entry name" value="PYP-like sensor domain (PAS domain)"/>
    <property type="match status" value="1"/>
</dbReference>
<dbReference type="NCBIfam" id="TIGR00229">
    <property type="entry name" value="sensory_box"/>
    <property type="match status" value="1"/>
</dbReference>
<dbReference type="InterPro" id="IPR029016">
    <property type="entry name" value="GAF-like_dom_sf"/>
</dbReference>
<proteinExistence type="predicted"/>
<comment type="caution">
    <text evidence="6">The sequence shown here is derived from an EMBL/GenBank/DDBJ whole genome shotgun (WGS) entry which is preliminary data.</text>
</comment>
<gene>
    <name evidence="6" type="ORF">LY56_00434</name>
</gene>
<sequence>MDAGEATVTDTQQFYADLVMRHSSDGVIISDPDRKALWVNPAFIAQTGYGLEEIAGQEPGSVLQGRDTDATTGRQIEAACRQRREIRVDILNYTKSGAAFWVDLKVTPVYDSGGRHTHFISTMRDITERKMLEDQNEEMRHAEALRQSERQLLALTSEWLYSAKSFDELLMVIKRAMHTLIPEAEGALYIYDTSRTMLELVTSWGTMPAFAGHILPDECWALRRGRAYAYGLKPIEFVCDHVDKPGMPYFCLPIIAHGETIGLMHIVFDGFEEGGLTRHMRNDVLRNRWDISLICGEQISLAVANVRLRQELQEKSVRDPLTGLWNRRWFMEHALREVTMAEREGRDLALISLDVDHFKQFNDRFGHEIGDMVLKDVGQVLARAAGKTVAPCRLGGEEFVLLCADHDENAAYAQAEKLRIAISESTLSASGQALPAITVSAGLGVFGRDGTVLEDIMKAADLALYRAKAEGRNCVMAHAGPDARKPAR</sequence>
<evidence type="ECO:0000256" key="1">
    <source>
        <dbReference type="ARBA" id="ARBA00012528"/>
    </source>
</evidence>
<dbReference type="GO" id="GO:0005886">
    <property type="term" value="C:plasma membrane"/>
    <property type="evidence" value="ECO:0007669"/>
    <property type="project" value="TreeGrafter"/>
</dbReference>
<dbReference type="FunFam" id="3.30.70.270:FF:000001">
    <property type="entry name" value="Diguanylate cyclase domain protein"/>
    <property type="match status" value="1"/>
</dbReference>
<dbReference type="SMART" id="SM00086">
    <property type="entry name" value="PAC"/>
    <property type="match status" value="1"/>
</dbReference>
<evidence type="ECO:0000256" key="2">
    <source>
        <dbReference type="ARBA" id="ARBA00034247"/>
    </source>
</evidence>
<dbReference type="InterPro" id="IPR000014">
    <property type="entry name" value="PAS"/>
</dbReference>
<dbReference type="PROSITE" id="PS50887">
    <property type="entry name" value="GGDEF"/>
    <property type="match status" value="1"/>
</dbReference>
<dbReference type="CDD" id="cd00130">
    <property type="entry name" value="PAS"/>
    <property type="match status" value="1"/>
</dbReference>
<evidence type="ECO:0000259" key="5">
    <source>
        <dbReference type="PROSITE" id="PS50887"/>
    </source>
</evidence>
<dbReference type="EMBL" id="QKZQ01000002">
    <property type="protein sequence ID" value="PZX47140.1"/>
    <property type="molecule type" value="Genomic_DNA"/>
</dbReference>
<dbReference type="Pfam" id="PF00990">
    <property type="entry name" value="GGDEF"/>
    <property type="match status" value="1"/>
</dbReference>
<dbReference type="NCBIfam" id="TIGR00254">
    <property type="entry name" value="GGDEF"/>
    <property type="match status" value="1"/>
</dbReference>
<feature type="domain" description="PAC" evidence="4">
    <location>
        <begin position="84"/>
        <end position="138"/>
    </location>
</feature>